<evidence type="ECO:0000313" key="8">
    <source>
        <dbReference type="EMBL" id="ABK25000.1"/>
    </source>
</evidence>
<feature type="compositionally biased region" description="Basic and acidic residues" evidence="6">
    <location>
        <begin position="354"/>
        <end position="369"/>
    </location>
</feature>
<dbReference type="GO" id="GO:0008270">
    <property type="term" value="F:zinc ion binding"/>
    <property type="evidence" value="ECO:0007669"/>
    <property type="project" value="UniProtKB-KW"/>
</dbReference>
<evidence type="ECO:0000256" key="3">
    <source>
        <dbReference type="ARBA" id="ARBA00022833"/>
    </source>
</evidence>
<accession>A9NWI9</accession>
<dbReference type="AlphaFoldDB" id="A9NWI9"/>
<feature type="domain" description="C3H1-type" evidence="7">
    <location>
        <begin position="7"/>
        <end position="33"/>
    </location>
</feature>
<keyword evidence="1 4" id="KW-0479">Metal-binding</keyword>
<evidence type="ECO:0000256" key="1">
    <source>
        <dbReference type="ARBA" id="ARBA00022723"/>
    </source>
</evidence>
<dbReference type="OMA" id="EAYNNHS"/>
<feature type="region of interest" description="Disordered" evidence="6">
    <location>
        <begin position="37"/>
        <end position="145"/>
    </location>
</feature>
<dbReference type="PROSITE" id="PS50103">
    <property type="entry name" value="ZF_C3H1"/>
    <property type="match status" value="1"/>
</dbReference>
<organism evidence="8">
    <name type="scientific">Picea sitchensis</name>
    <name type="common">Sitka spruce</name>
    <name type="synonym">Pinus sitchensis</name>
    <dbReference type="NCBI Taxonomy" id="3332"/>
    <lineage>
        <taxon>Eukaryota</taxon>
        <taxon>Viridiplantae</taxon>
        <taxon>Streptophyta</taxon>
        <taxon>Embryophyta</taxon>
        <taxon>Tracheophyta</taxon>
        <taxon>Spermatophyta</taxon>
        <taxon>Pinopsida</taxon>
        <taxon>Pinidae</taxon>
        <taxon>Conifers I</taxon>
        <taxon>Pinales</taxon>
        <taxon>Pinaceae</taxon>
        <taxon>Picea</taxon>
    </lineage>
</organism>
<feature type="compositionally biased region" description="Basic and acidic residues" evidence="6">
    <location>
        <begin position="49"/>
        <end position="60"/>
    </location>
</feature>
<feature type="zinc finger region" description="C3H1-type" evidence="4">
    <location>
        <begin position="7"/>
        <end position="33"/>
    </location>
</feature>
<dbReference type="InterPro" id="IPR045868">
    <property type="entry name" value="Znf_C3H13/40"/>
</dbReference>
<dbReference type="PANTHER" id="PTHR38160">
    <property type="entry name" value="ZINC FINGER CCCH DOMAIN-CONTAINING PROTEIN 40"/>
    <property type="match status" value="1"/>
</dbReference>
<dbReference type="PANTHER" id="PTHR38160:SF1">
    <property type="entry name" value="ZINC FINGER CCCH DOMAIN-CONTAINING PROTEIN 40"/>
    <property type="match status" value="1"/>
</dbReference>
<evidence type="ECO:0000256" key="4">
    <source>
        <dbReference type="PROSITE-ProRule" id="PRU00723"/>
    </source>
</evidence>
<dbReference type="Gene3D" id="4.10.1000.10">
    <property type="entry name" value="Zinc finger, CCCH-type"/>
    <property type="match status" value="1"/>
</dbReference>
<dbReference type="EMBL" id="EF085704">
    <property type="protein sequence ID" value="ABK25000.1"/>
    <property type="molecule type" value="mRNA"/>
</dbReference>
<evidence type="ECO:0000256" key="5">
    <source>
        <dbReference type="SAM" id="Coils"/>
    </source>
</evidence>
<feature type="region of interest" description="Disordered" evidence="6">
    <location>
        <begin position="354"/>
        <end position="376"/>
    </location>
</feature>
<evidence type="ECO:0000256" key="6">
    <source>
        <dbReference type="SAM" id="MobiDB-lite"/>
    </source>
</evidence>
<dbReference type="SMART" id="SM00356">
    <property type="entry name" value="ZnF_C3H1"/>
    <property type="match status" value="1"/>
</dbReference>
<evidence type="ECO:0000256" key="2">
    <source>
        <dbReference type="ARBA" id="ARBA00022771"/>
    </source>
</evidence>
<dbReference type="SUPFAM" id="SSF90229">
    <property type="entry name" value="CCCH zinc finger"/>
    <property type="match status" value="1"/>
</dbReference>
<keyword evidence="5" id="KW-0175">Coiled coil</keyword>
<evidence type="ECO:0000259" key="7">
    <source>
        <dbReference type="PROSITE" id="PS50103"/>
    </source>
</evidence>
<sequence>MMFDRDLYKTKLCTLYQRGHCPRQSCSFAHGDAELRRFSGSGNGRREHRSGDLRDKLDRRHSPHRRSSPARDAKGRQTYADQRSLPHDRGHSLSRSPPRGSERRERKRQRLDRHIGDVSPNFNYLGDDTDHDHTKEVKSPYASSRDAFEEQLKDVESEIDALNDQKDDLEISLEKRAHEANKLAAKNSELEVTLSKEQEDHKRLGSKIKKFVKAHLRLVRAQEEVKRSQARLQKLVDEFPLVETSRHANHVEDSNVNVLSDVELNHPIQKGLESNRGSEAAGIEKEDIVVEVVDADDNESVQRNSSLHNRTEAVKFIGQHGSIRDRENKLEEAGLVVNSIHRLQALNDKEGKLITNKSEDNPNRGKNVREGSLSPISVPEEKVKGWDAGFSLPSTGIAAHAEDEHVEAVDIDGREEITDELHPQKGNVTMLQRFPSIVGSLNTGKAFLRNVSPLKTVSANHYNEYKGDDEEVDVDGVDADDQRIDLNVEADMG</sequence>
<proteinExistence type="evidence at transcript level"/>
<feature type="coiled-coil region" evidence="5">
    <location>
        <begin position="145"/>
        <end position="238"/>
    </location>
</feature>
<keyword evidence="3 4" id="KW-0862">Zinc</keyword>
<dbReference type="InterPro" id="IPR036855">
    <property type="entry name" value="Znf_CCCH_sf"/>
</dbReference>
<reference evidence="8" key="1">
    <citation type="journal article" date="2008" name="BMC Genomics">
        <title>A conifer genomics resource of 200,000 spruce (Picea spp.) ESTs and 6,464 high-quality, sequence-finished full-length cDNAs for Sitka spruce (Picea sitchensis).</title>
        <authorList>
            <person name="Ralph S.G."/>
            <person name="Chun H.J."/>
            <person name="Kolosova N."/>
            <person name="Cooper D."/>
            <person name="Oddy C."/>
            <person name="Ritland C.E."/>
            <person name="Kirkpatrick R."/>
            <person name="Moore R."/>
            <person name="Barber S."/>
            <person name="Holt R.A."/>
            <person name="Jones S.J."/>
            <person name="Marra M.A."/>
            <person name="Douglas C.J."/>
            <person name="Ritland K."/>
            <person name="Bohlmann J."/>
        </authorList>
    </citation>
    <scope>NUCLEOTIDE SEQUENCE</scope>
    <source>
        <tissue evidence="8">Green portion of the leader tissue</tissue>
    </source>
</reference>
<name>A9NWI9_PICSI</name>
<keyword evidence="2 4" id="KW-0863">Zinc-finger</keyword>
<feature type="compositionally biased region" description="Basic and acidic residues" evidence="6">
    <location>
        <begin position="128"/>
        <end position="138"/>
    </location>
</feature>
<protein>
    <recommendedName>
        <fullName evidence="7">C3H1-type domain-containing protein</fullName>
    </recommendedName>
</protein>
<dbReference type="InterPro" id="IPR000571">
    <property type="entry name" value="Znf_CCCH"/>
</dbReference>